<dbReference type="SUPFAM" id="SSF56954">
    <property type="entry name" value="Outer membrane efflux proteins (OEP)"/>
    <property type="match status" value="1"/>
</dbReference>
<dbReference type="Gene3D" id="1.20.1600.10">
    <property type="entry name" value="Outer membrane efflux proteins (OEP)"/>
    <property type="match status" value="1"/>
</dbReference>
<proteinExistence type="inferred from homology"/>
<dbReference type="Pfam" id="PF02321">
    <property type="entry name" value="OEP"/>
    <property type="match status" value="2"/>
</dbReference>
<sequence>MKRLRLPWFGLALLLGACAQPSPYHREDYALPAQWQQQDALAAAPSSGPWWRGFHDPALDALVEAVLAANTDLHVAGLRLRGARLAADQADTNLTPGVNASLDANGNKNLKSGVSSHSMGPTLTVSYELDLWGKLAAVRDQASWEAAASAEDLAATRQSLIRQALQQYWQLGYLNSAITLGERQLANLSETLRLTRVKYEAGAVPRLDLVQASAQLAGKQAAQASLRSQRVAASNALLQLLGRNRGPVPFEPNGLPLTPIPAIAVGIPADLLARRPDVKAAELRLRKTLARGDEVRTSFYPALTLTGSASTASDRLAQVLENPVGSLGAALTLPFLEYNNNRIAVASSENDYQIAQAEFRQRLFDALFEVENALAARRYGEAQLTRLTQQQGYAIEADRLARVRYEAGNSPGQEWLDEQNRRWDAELALLAQQQSQLNTMADLYLALGGRDDPARDATAQAQAATP</sequence>
<dbReference type="EMBL" id="JBGXBU010000001">
    <property type="protein sequence ID" value="MFM4892225.1"/>
    <property type="molecule type" value="Genomic_DNA"/>
</dbReference>
<dbReference type="RefSeq" id="WP_408788458.1">
    <property type="nucleotide sequence ID" value="NZ_JBGXBU010000001.1"/>
</dbReference>
<gene>
    <name evidence="3" type="ORF">ACEUDJ_04930</name>
</gene>
<keyword evidence="2" id="KW-1134">Transmembrane beta strand</keyword>
<name>A0ABW9GPL4_9GAMM</name>
<dbReference type="PANTHER" id="PTHR30203">
    <property type="entry name" value="OUTER MEMBRANE CATION EFFLUX PROTEIN"/>
    <property type="match status" value="1"/>
</dbReference>
<keyword evidence="2" id="KW-0472">Membrane</keyword>
<protein>
    <submittedName>
        <fullName evidence="3">Efflux transporter outer membrane subunit</fullName>
    </submittedName>
</protein>
<accession>A0ABW9GPL4</accession>
<evidence type="ECO:0000256" key="2">
    <source>
        <dbReference type="RuleBase" id="RU362097"/>
    </source>
</evidence>
<dbReference type="Proteomes" id="UP001630969">
    <property type="component" value="Unassembled WGS sequence"/>
</dbReference>
<comment type="subcellular location">
    <subcellularLocation>
        <location evidence="2">Cell outer membrane</location>
        <topology evidence="2">Lipid-anchor</topology>
    </subcellularLocation>
</comment>
<dbReference type="InterPro" id="IPR003423">
    <property type="entry name" value="OMP_efflux"/>
</dbReference>
<reference evidence="3 4" key="1">
    <citation type="submission" date="2024-09" db="EMBL/GenBank/DDBJ databases">
        <title>Aeromonas strains Genome sequencing and assembly.</title>
        <authorList>
            <person name="Hu X."/>
            <person name="Tang B."/>
        </authorList>
    </citation>
    <scope>NUCLEOTIDE SEQUENCE [LARGE SCALE GENOMIC DNA]</scope>
    <source>
        <strain evidence="3 4">NB23SCDHY001</strain>
    </source>
</reference>
<evidence type="ECO:0000313" key="4">
    <source>
        <dbReference type="Proteomes" id="UP001630969"/>
    </source>
</evidence>
<dbReference type="NCBIfam" id="TIGR01845">
    <property type="entry name" value="outer_NodT"/>
    <property type="match status" value="1"/>
</dbReference>
<dbReference type="GeneID" id="97219419"/>
<feature type="signal peptide" evidence="2">
    <location>
        <begin position="1"/>
        <end position="19"/>
    </location>
</feature>
<organism evidence="3 4">
    <name type="scientific">Aeromonas bivalvium</name>
    <dbReference type="NCBI Taxonomy" id="440079"/>
    <lineage>
        <taxon>Bacteria</taxon>
        <taxon>Pseudomonadati</taxon>
        <taxon>Pseudomonadota</taxon>
        <taxon>Gammaproteobacteria</taxon>
        <taxon>Aeromonadales</taxon>
        <taxon>Aeromonadaceae</taxon>
        <taxon>Aeromonas</taxon>
    </lineage>
</organism>
<evidence type="ECO:0000313" key="3">
    <source>
        <dbReference type="EMBL" id="MFM4892225.1"/>
    </source>
</evidence>
<keyword evidence="4" id="KW-1185">Reference proteome</keyword>
<keyword evidence="2" id="KW-0812">Transmembrane</keyword>
<comment type="similarity">
    <text evidence="1 2">Belongs to the outer membrane factor (OMF) (TC 1.B.17) family.</text>
</comment>
<dbReference type="PROSITE" id="PS51257">
    <property type="entry name" value="PROKAR_LIPOPROTEIN"/>
    <property type="match status" value="1"/>
</dbReference>
<keyword evidence="2" id="KW-0564">Palmitate</keyword>
<evidence type="ECO:0000256" key="1">
    <source>
        <dbReference type="ARBA" id="ARBA00007613"/>
    </source>
</evidence>
<dbReference type="Gene3D" id="2.20.200.10">
    <property type="entry name" value="Outer membrane efflux proteins (OEP)"/>
    <property type="match status" value="1"/>
</dbReference>
<keyword evidence="2" id="KW-0732">Signal</keyword>
<dbReference type="PANTHER" id="PTHR30203:SF32">
    <property type="entry name" value="CATION EFFLUX SYSTEM PROTEIN CUSC"/>
    <property type="match status" value="1"/>
</dbReference>
<feature type="chain" id="PRO_5044967417" evidence="2">
    <location>
        <begin position="20"/>
        <end position="466"/>
    </location>
</feature>
<comment type="caution">
    <text evidence="3">The sequence shown here is derived from an EMBL/GenBank/DDBJ whole genome shotgun (WGS) entry which is preliminary data.</text>
</comment>
<keyword evidence="2" id="KW-0449">Lipoprotein</keyword>
<dbReference type="InterPro" id="IPR010131">
    <property type="entry name" value="MdtP/NodT-like"/>
</dbReference>